<evidence type="ECO:0000313" key="2">
    <source>
        <dbReference type="Proteomes" id="UP000722111"/>
    </source>
</evidence>
<name>A0ABS0BHY0_9PSED</name>
<reference evidence="1 2" key="1">
    <citation type="submission" date="2020-08" db="EMBL/GenBank/DDBJ databases">
        <title>Description of novel Pseudomonas species.</title>
        <authorList>
            <person name="Duman M."/>
            <person name="Mulet M."/>
            <person name="Altun S."/>
            <person name="Saticioglu I.B."/>
            <person name="Lalucat J."/>
            <person name="Garcia-Valdes E."/>
        </authorList>
    </citation>
    <scope>NUCLEOTIDE SEQUENCE [LARGE SCALE GENOMIC DNA]</scope>
    <source>
        <strain evidence="1 2">P155</strain>
    </source>
</reference>
<comment type="caution">
    <text evidence="1">The sequence shown here is derived from an EMBL/GenBank/DDBJ whole genome shotgun (WGS) entry which is preliminary data.</text>
</comment>
<organism evidence="1 2">
    <name type="scientific">Pseudomonas neuropathica</name>
    <dbReference type="NCBI Taxonomy" id="2730425"/>
    <lineage>
        <taxon>Bacteria</taxon>
        <taxon>Pseudomonadati</taxon>
        <taxon>Pseudomonadota</taxon>
        <taxon>Gammaproteobacteria</taxon>
        <taxon>Pseudomonadales</taxon>
        <taxon>Pseudomonadaceae</taxon>
        <taxon>Pseudomonas</taxon>
    </lineage>
</organism>
<proteinExistence type="predicted"/>
<keyword evidence="2" id="KW-1185">Reference proteome</keyword>
<protein>
    <submittedName>
        <fullName evidence="1">DUF1513 domain-containing protein</fullName>
    </submittedName>
</protein>
<accession>A0ABS0BHY0</accession>
<evidence type="ECO:0000313" key="1">
    <source>
        <dbReference type="EMBL" id="MBF6032196.1"/>
    </source>
</evidence>
<gene>
    <name evidence="1" type="ORF">H8F23_02900</name>
</gene>
<dbReference type="Proteomes" id="UP000722111">
    <property type="component" value="Unassembled WGS sequence"/>
</dbReference>
<sequence length="59" mass="6967">MRVGRDGFLHVTVFMQKRGHAIMASRRQTRAVAFGRRPRFFAQSLWERACSRMQTIRSI</sequence>
<dbReference type="EMBL" id="JACOPX010000002">
    <property type="protein sequence ID" value="MBF6032196.1"/>
    <property type="molecule type" value="Genomic_DNA"/>
</dbReference>